<dbReference type="InterPro" id="IPR035926">
    <property type="entry name" value="NusB-like_sf"/>
</dbReference>
<dbReference type="Gene3D" id="1.10.940.10">
    <property type="entry name" value="NusB-like"/>
    <property type="match status" value="1"/>
</dbReference>
<evidence type="ECO:0000256" key="2">
    <source>
        <dbReference type="ARBA" id="ARBA00022814"/>
    </source>
</evidence>
<evidence type="ECO:0000313" key="8">
    <source>
        <dbReference type="Proteomes" id="UP000230556"/>
    </source>
</evidence>
<keyword evidence="3" id="KW-0694">RNA-binding</keyword>
<feature type="non-terminal residue" evidence="7">
    <location>
        <position position="1"/>
    </location>
</feature>
<proteinExistence type="inferred from homology"/>
<dbReference type="AlphaFoldDB" id="A0A2M7FRA7"/>
<accession>A0A2M7FRA7</accession>
<comment type="similarity">
    <text evidence="1">Belongs to the NusB family.</text>
</comment>
<dbReference type="PANTHER" id="PTHR11078">
    <property type="entry name" value="N UTILIZATION SUBSTANCE PROTEIN B-RELATED"/>
    <property type="match status" value="1"/>
</dbReference>
<evidence type="ECO:0000256" key="3">
    <source>
        <dbReference type="ARBA" id="ARBA00022884"/>
    </source>
</evidence>
<organism evidence="7 8">
    <name type="scientific">Candidatus Collierbacteria bacterium CG17_big_fil_post_rev_8_21_14_2_50_45_7</name>
    <dbReference type="NCBI Taxonomy" id="1974536"/>
    <lineage>
        <taxon>Bacteria</taxon>
        <taxon>Candidatus Collieribacteriota</taxon>
    </lineage>
</organism>
<dbReference type="GO" id="GO:0003723">
    <property type="term" value="F:RNA binding"/>
    <property type="evidence" value="ECO:0007669"/>
    <property type="project" value="UniProtKB-KW"/>
</dbReference>
<keyword evidence="4" id="KW-0805">Transcription regulation</keyword>
<comment type="caution">
    <text evidence="7">The sequence shown here is derived from an EMBL/GenBank/DDBJ whole genome shotgun (WGS) entry which is preliminary data.</text>
</comment>
<dbReference type="GO" id="GO:0031564">
    <property type="term" value="P:transcription antitermination"/>
    <property type="evidence" value="ECO:0007669"/>
    <property type="project" value="UniProtKB-KW"/>
</dbReference>
<protein>
    <recommendedName>
        <fullName evidence="6">NusB/RsmB/TIM44 domain-containing protein</fullName>
    </recommendedName>
</protein>
<sequence length="126" mass="13997">TNEKIPYRLHQLQSIMKTSTDPRHKKRELKIAKIFAQSFIPGFSTPQDSLIANAAPEWPLANINKIDLAILRVATDELMGSDTPPKVVIDEAVEFAKKFGAENSASFINGVLGTILKNKEHHGQFT</sequence>
<dbReference type="InterPro" id="IPR011605">
    <property type="entry name" value="NusB_fam"/>
</dbReference>
<dbReference type="PANTHER" id="PTHR11078:SF3">
    <property type="entry name" value="ANTITERMINATION NUSB DOMAIN-CONTAINING PROTEIN"/>
    <property type="match status" value="1"/>
</dbReference>
<evidence type="ECO:0000259" key="6">
    <source>
        <dbReference type="Pfam" id="PF01029"/>
    </source>
</evidence>
<evidence type="ECO:0000256" key="5">
    <source>
        <dbReference type="ARBA" id="ARBA00023163"/>
    </source>
</evidence>
<name>A0A2M7FRA7_9BACT</name>
<gene>
    <name evidence="7" type="ORF">COW38_00660</name>
</gene>
<dbReference type="GO" id="GO:0006353">
    <property type="term" value="P:DNA-templated transcription termination"/>
    <property type="evidence" value="ECO:0007669"/>
    <property type="project" value="InterPro"/>
</dbReference>
<evidence type="ECO:0000256" key="1">
    <source>
        <dbReference type="ARBA" id="ARBA00005952"/>
    </source>
</evidence>
<dbReference type="EMBL" id="PFFO01000029">
    <property type="protein sequence ID" value="PIW08495.1"/>
    <property type="molecule type" value="Genomic_DNA"/>
</dbReference>
<dbReference type="SUPFAM" id="SSF48013">
    <property type="entry name" value="NusB-like"/>
    <property type="match status" value="1"/>
</dbReference>
<evidence type="ECO:0000256" key="4">
    <source>
        <dbReference type="ARBA" id="ARBA00023015"/>
    </source>
</evidence>
<dbReference type="Proteomes" id="UP000230556">
    <property type="component" value="Unassembled WGS sequence"/>
</dbReference>
<feature type="domain" description="NusB/RsmB/TIM44" evidence="6">
    <location>
        <begin position="48"/>
        <end position="116"/>
    </location>
</feature>
<evidence type="ECO:0000313" key="7">
    <source>
        <dbReference type="EMBL" id="PIW08495.1"/>
    </source>
</evidence>
<dbReference type="GO" id="GO:0005829">
    <property type="term" value="C:cytosol"/>
    <property type="evidence" value="ECO:0007669"/>
    <property type="project" value="TreeGrafter"/>
</dbReference>
<dbReference type="Pfam" id="PF01029">
    <property type="entry name" value="NusB"/>
    <property type="match status" value="1"/>
</dbReference>
<reference evidence="8" key="1">
    <citation type="submission" date="2017-09" db="EMBL/GenBank/DDBJ databases">
        <title>Depth-based differentiation of microbial function through sediment-hosted aquifers and enrichment of novel symbionts in the deep terrestrial subsurface.</title>
        <authorList>
            <person name="Probst A.J."/>
            <person name="Ladd B."/>
            <person name="Jarett J.K."/>
            <person name="Geller-Mcgrath D.E."/>
            <person name="Sieber C.M.K."/>
            <person name="Emerson J.B."/>
            <person name="Anantharaman K."/>
            <person name="Thomas B.C."/>
            <person name="Malmstrom R."/>
            <person name="Stieglmeier M."/>
            <person name="Klingl A."/>
            <person name="Woyke T."/>
            <person name="Ryan C.M."/>
            <person name="Banfield J.F."/>
        </authorList>
    </citation>
    <scope>NUCLEOTIDE SEQUENCE [LARGE SCALE GENOMIC DNA]</scope>
</reference>
<keyword evidence="2" id="KW-0889">Transcription antitermination</keyword>
<dbReference type="InterPro" id="IPR006027">
    <property type="entry name" value="NusB_RsmB_TIM44"/>
</dbReference>
<keyword evidence="5" id="KW-0804">Transcription</keyword>